<sequence>MILLRFRLISAYLIFFFFCIPTVTKSSNTNEKTQIEKELGN</sequence>
<evidence type="ECO:0000313" key="1">
    <source>
        <dbReference type="EMBL" id="SVE52394.1"/>
    </source>
</evidence>
<protein>
    <submittedName>
        <fullName evidence="1">Uncharacterized protein</fullName>
    </submittedName>
</protein>
<name>A0A383E740_9ZZZZ</name>
<feature type="non-terminal residue" evidence="1">
    <location>
        <position position="41"/>
    </location>
</feature>
<accession>A0A383E740</accession>
<dbReference type="AlphaFoldDB" id="A0A383E740"/>
<proteinExistence type="predicted"/>
<reference evidence="1" key="1">
    <citation type="submission" date="2018-05" db="EMBL/GenBank/DDBJ databases">
        <authorList>
            <person name="Lanie J.A."/>
            <person name="Ng W.-L."/>
            <person name="Kazmierczak K.M."/>
            <person name="Andrzejewski T.M."/>
            <person name="Davidsen T.M."/>
            <person name="Wayne K.J."/>
            <person name="Tettelin H."/>
            <person name="Glass J.I."/>
            <person name="Rusch D."/>
            <person name="Podicherti R."/>
            <person name="Tsui H.-C.T."/>
            <person name="Winkler M.E."/>
        </authorList>
    </citation>
    <scope>NUCLEOTIDE SEQUENCE</scope>
</reference>
<dbReference type="EMBL" id="UINC01223268">
    <property type="protein sequence ID" value="SVE52394.1"/>
    <property type="molecule type" value="Genomic_DNA"/>
</dbReference>
<gene>
    <name evidence="1" type="ORF">METZ01_LOCUS505248</name>
</gene>
<organism evidence="1">
    <name type="scientific">marine metagenome</name>
    <dbReference type="NCBI Taxonomy" id="408172"/>
    <lineage>
        <taxon>unclassified sequences</taxon>
        <taxon>metagenomes</taxon>
        <taxon>ecological metagenomes</taxon>
    </lineage>
</organism>